<dbReference type="EMBL" id="QKZI01000001">
    <property type="protein sequence ID" value="PZX07541.1"/>
    <property type="molecule type" value="Genomic_DNA"/>
</dbReference>
<keyword evidence="3" id="KW-0449">Lipoprotein</keyword>
<gene>
    <name evidence="3" type="ORF">C7437_101659</name>
</gene>
<feature type="signal peptide" evidence="2">
    <location>
        <begin position="1"/>
        <end position="26"/>
    </location>
</feature>
<reference evidence="3 4" key="1">
    <citation type="submission" date="2018-06" db="EMBL/GenBank/DDBJ databases">
        <title>Genomic Encyclopedia of Type Strains, Phase IV (KMG-IV): sequencing the most valuable type-strain genomes for metagenomic binning, comparative biology and taxonomic classification.</title>
        <authorList>
            <person name="Goeker M."/>
        </authorList>
    </citation>
    <scope>NUCLEOTIDE SEQUENCE [LARGE SCALE GENOMIC DNA]</scope>
    <source>
        <strain evidence="3 4">DSM 5</strain>
    </source>
</reference>
<proteinExistence type="predicted"/>
<evidence type="ECO:0000313" key="3">
    <source>
        <dbReference type="EMBL" id="PZX07541.1"/>
    </source>
</evidence>
<dbReference type="AlphaFoldDB" id="A0A2W7MUP2"/>
<evidence type="ECO:0000313" key="4">
    <source>
        <dbReference type="Proteomes" id="UP000248646"/>
    </source>
</evidence>
<keyword evidence="2" id="KW-0732">Signal</keyword>
<accession>A0A2W7MUP2</accession>
<dbReference type="RefSeq" id="WP_111438183.1">
    <property type="nucleotide sequence ID" value="NZ_QKZI01000001.1"/>
</dbReference>
<keyword evidence="4" id="KW-1185">Reference proteome</keyword>
<dbReference type="InterPro" id="IPR019076">
    <property type="entry name" value="Spore_lipoprot_YhcN/YlaJ-like"/>
</dbReference>
<keyword evidence="1" id="KW-0175">Coiled coil</keyword>
<evidence type="ECO:0000256" key="2">
    <source>
        <dbReference type="SAM" id="SignalP"/>
    </source>
</evidence>
<protein>
    <submittedName>
        <fullName evidence="3">Sporulation lipoprotein YhcN/YlaJ</fullName>
    </submittedName>
</protein>
<feature type="coiled-coil region" evidence="1">
    <location>
        <begin position="121"/>
        <end position="148"/>
    </location>
</feature>
<dbReference type="Proteomes" id="UP000248646">
    <property type="component" value="Unassembled WGS sequence"/>
</dbReference>
<organism evidence="3 4">
    <name type="scientific">Psychrobacillus insolitus</name>
    <dbReference type="NCBI Taxonomy" id="1461"/>
    <lineage>
        <taxon>Bacteria</taxon>
        <taxon>Bacillati</taxon>
        <taxon>Bacillota</taxon>
        <taxon>Bacilli</taxon>
        <taxon>Bacillales</taxon>
        <taxon>Bacillaceae</taxon>
        <taxon>Psychrobacillus</taxon>
    </lineage>
</organism>
<feature type="chain" id="PRO_5038492775" evidence="2">
    <location>
        <begin position="27"/>
        <end position="153"/>
    </location>
</feature>
<evidence type="ECO:0000256" key="1">
    <source>
        <dbReference type="SAM" id="Coils"/>
    </source>
</evidence>
<dbReference type="Pfam" id="PF09580">
    <property type="entry name" value="Spore_YhcN_YlaJ"/>
    <property type="match status" value="1"/>
</dbReference>
<name>A0A2W7MUP2_9BACI</name>
<dbReference type="OrthoDB" id="2938922at2"/>
<sequence length="153" mass="17359">MISKIKNVKVALLILIVIGLCTGCNGNQYQDANGDLNVSQVGKPISQSVANQVTENVSMEEEISDVLAVNSDKELLVAIKVKQFDRFHLKKIEKNIKSDLKKQYPDYSILVSADQKMYFELVKLDEKLQKNTLKMKNLEKDIKKIKSLMKEQS</sequence>
<comment type="caution">
    <text evidence="3">The sequence shown here is derived from an EMBL/GenBank/DDBJ whole genome shotgun (WGS) entry which is preliminary data.</text>
</comment>